<protein>
    <submittedName>
        <fullName evidence="2">Uncharacterized protein</fullName>
    </submittedName>
</protein>
<name>A0ABY6KCF6_9ARAC</name>
<dbReference type="EMBL" id="CP092866">
    <property type="protein sequence ID" value="UYV66536.1"/>
    <property type="molecule type" value="Genomic_DNA"/>
</dbReference>
<organism evidence="2 3">
    <name type="scientific">Cordylochernes scorpioides</name>
    <dbReference type="NCBI Taxonomy" id="51811"/>
    <lineage>
        <taxon>Eukaryota</taxon>
        <taxon>Metazoa</taxon>
        <taxon>Ecdysozoa</taxon>
        <taxon>Arthropoda</taxon>
        <taxon>Chelicerata</taxon>
        <taxon>Arachnida</taxon>
        <taxon>Pseudoscorpiones</taxon>
        <taxon>Cheliferoidea</taxon>
        <taxon>Chernetidae</taxon>
        <taxon>Cordylochernes</taxon>
    </lineage>
</organism>
<feature type="region of interest" description="Disordered" evidence="1">
    <location>
        <begin position="1"/>
        <end position="23"/>
    </location>
</feature>
<evidence type="ECO:0000256" key="1">
    <source>
        <dbReference type="SAM" id="MobiDB-lite"/>
    </source>
</evidence>
<accession>A0ABY6KCF6</accession>
<gene>
    <name evidence="2" type="ORF">LAZ67_4001991</name>
</gene>
<evidence type="ECO:0000313" key="2">
    <source>
        <dbReference type="EMBL" id="UYV66536.1"/>
    </source>
</evidence>
<keyword evidence="3" id="KW-1185">Reference proteome</keyword>
<dbReference type="Proteomes" id="UP001235939">
    <property type="component" value="Chromosome 04"/>
</dbReference>
<sequence length="67" mass="7658">MYHLQDQRGLTRPPLGMYGSPKTGPVFQPYHDLVTPSAAAILRWKKIEAEDLNRILCETSNISNRNF</sequence>
<evidence type="ECO:0000313" key="3">
    <source>
        <dbReference type="Proteomes" id="UP001235939"/>
    </source>
</evidence>
<proteinExistence type="predicted"/>
<reference evidence="2 3" key="1">
    <citation type="submission" date="2022-01" db="EMBL/GenBank/DDBJ databases">
        <title>A chromosomal length assembly of Cordylochernes scorpioides.</title>
        <authorList>
            <person name="Zeh D."/>
            <person name="Zeh J."/>
        </authorList>
    </citation>
    <scope>NUCLEOTIDE SEQUENCE [LARGE SCALE GENOMIC DNA]</scope>
    <source>
        <strain evidence="2">IN4F17</strain>
        <tissue evidence="2">Whole Body</tissue>
    </source>
</reference>